<dbReference type="EC" id="3.-.-.-" evidence="5"/>
<dbReference type="InterPro" id="IPR029055">
    <property type="entry name" value="Ntn_hydrolases_N"/>
</dbReference>
<dbReference type="EMBL" id="AUZZ01001156">
    <property type="protein sequence ID" value="EQD65495.1"/>
    <property type="molecule type" value="Genomic_DNA"/>
</dbReference>
<dbReference type="GO" id="GO:0008233">
    <property type="term" value="F:peptidase activity"/>
    <property type="evidence" value="ECO:0007669"/>
    <property type="project" value="UniProtKB-KW"/>
</dbReference>
<dbReference type="EMBL" id="AUZY01007023">
    <property type="protein sequence ID" value="EQD51861.1"/>
    <property type="molecule type" value="Genomic_DNA"/>
</dbReference>
<evidence type="ECO:0000313" key="4">
    <source>
        <dbReference type="EMBL" id="EQD51861.1"/>
    </source>
</evidence>
<dbReference type="FunFam" id="3.60.20.30:FF:000001">
    <property type="entry name" value="Isoaspartyl peptidase/L-asparaginase"/>
    <property type="match status" value="1"/>
</dbReference>
<protein>
    <submittedName>
        <fullName evidence="5">Peptidase T2, asparaginase 2</fullName>
        <ecNumber evidence="5">3.-.-.-</ecNumber>
    </submittedName>
</protein>
<keyword evidence="3" id="KW-0068">Autocatalytic cleavage</keyword>
<dbReference type="GO" id="GO:0005737">
    <property type="term" value="C:cytoplasm"/>
    <property type="evidence" value="ECO:0007669"/>
    <property type="project" value="TreeGrafter"/>
</dbReference>
<dbReference type="PANTHER" id="PTHR10188">
    <property type="entry name" value="L-ASPARAGINASE"/>
    <property type="match status" value="1"/>
</dbReference>
<accession>T1CF55</accession>
<dbReference type="Gene3D" id="3.60.20.30">
    <property type="entry name" value="(Glycosyl)asparaginase"/>
    <property type="match status" value="1"/>
</dbReference>
<name>T1CF55_9ZZZZ</name>
<evidence type="ECO:0000256" key="1">
    <source>
        <dbReference type="ARBA" id="ARBA00022670"/>
    </source>
</evidence>
<proteinExistence type="predicted"/>
<reference evidence="5" key="2">
    <citation type="journal article" date="2014" name="ISME J.">
        <title>Microbial stratification in low pH oxic and suboxic macroscopic growths along an acid mine drainage.</title>
        <authorList>
            <person name="Mendez-Garcia C."/>
            <person name="Mesa V."/>
            <person name="Sprenger R.R."/>
            <person name="Richter M."/>
            <person name="Diez M.S."/>
            <person name="Solano J."/>
            <person name="Bargiela R."/>
            <person name="Golyshina O.V."/>
            <person name="Manteca A."/>
            <person name="Ramos J.L."/>
            <person name="Gallego J.R."/>
            <person name="Llorente I."/>
            <person name="Martins Dos Santos V.A."/>
            <person name="Jensen O.N."/>
            <person name="Pelaez A.I."/>
            <person name="Sanchez J."/>
            <person name="Ferrer M."/>
        </authorList>
    </citation>
    <scope>NUCLEOTIDE SEQUENCE</scope>
</reference>
<reference evidence="5" key="1">
    <citation type="submission" date="2013-08" db="EMBL/GenBank/DDBJ databases">
        <authorList>
            <person name="Mendez C."/>
            <person name="Richter M."/>
            <person name="Ferrer M."/>
            <person name="Sanchez J."/>
        </authorList>
    </citation>
    <scope>NUCLEOTIDE SEQUENCE</scope>
</reference>
<dbReference type="SUPFAM" id="SSF56235">
    <property type="entry name" value="N-terminal nucleophile aminohydrolases (Ntn hydrolases)"/>
    <property type="match status" value="1"/>
</dbReference>
<gene>
    <name evidence="4" type="ORF">B1B_10831</name>
    <name evidence="5" type="ORF">B2A_01587</name>
</gene>
<evidence type="ECO:0000256" key="2">
    <source>
        <dbReference type="ARBA" id="ARBA00022801"/>
    </source>
</evidence>
<dbReference type="AlphaFoldDB" id="T1CF55"/>
<dbReference type="GO" id="GO:0016811">
    <property type="term" value="F:hydrolase activity, acting on carbon-nitrogen (but not peptide) bonds, in linear amides"/>
    <property type="evidence" value="ECO:0007669"/>
    <property type="project" value="UniProtKB-ARBA"/>
</dbReference>
<keyword evidence="1" id="KW-0645">Protease</keyword>
<dbReference type="Pfam" id="PF01112">
    <property type="entry name" value="Asparaginase_2"/>
    <property type="match status" value="1"/>
</dbReference>
<organism evidence="5">
    <name type="scientific">mine drainage metagenome</name>
    <dbReference type="NCBI Taxonomy" id="410659"/>
    <lineage>
        <taxon>unclassified sequences</taxon>
        <taxon>metagenomes</taxon>
        <taxon>ecological metagenomes</taxon>
    </lineage>
</organism>
<dbReference type="PANTHER" id="PTHR10188:SF6">
    <property type="entry name" value="N(4)-(BETA-N-ACETYLGLUCOSAMINYL)-L-ASPARAGINASE"/>
    <property type="match status" value="1"/>
</dbReference>
<dbReference type="GO" id="GO:0006508">
    <property type="term" value="P:proteolysis"/>
    <property type="evidence" value="ECO:0007669"/>
    <property type="project" value="UniProtKB-KW"/>
</dbReference>
<keyword evidence="2 5" id="KW-0378">Hydrolase</keyword>
<evidence type="ECO:0000313" key="5">
    <source>
        <dbReference type="EMBL" id="EQD65495.1"/>
    </source>
</evidence>
<dbReference type="InterPro" id="IPR000246">
    <property type="entry name" value="Peptidase_T2"/>
</dbReference>
<sequence length="284" mass="28737">MGADMTIAILVHGGVGPHPSETQRERGMTQAVRAGYALLAAGGSALEAVEAAVATLEDDPAFNAGRGSVLTADGTVEMDAALMEGHSLRAGAVGSVTGIQNPIHLARAVLEDGRHVFLTGPGAERFADDHGIARVDPATLITEAQKKDWLDHRGTVGAVACDASGHLATATSTGGLRGKHPGRIGDSPVIGAGTYADRSVAVSCTGDGESILRTVLAHRVAVSYGLMLDPALAARTAIDFLGLEVPGIAGIIVVDAGGRMGWASSSGTTMLHGKGDPSGIHVGY</sequence>
<comment type="caution">
    <text evidence="5">The sequence shown here is derived from an EMBL/GenBank/DDBJ whole genome shotgun (WGS) entry which is preliminary data.</text>
</comment>
<evidence type="ECO:0000256" key="3">
    <source>
        <dbReference type="ARBA" id="ARBA00022813"/>
    </source>
</evidence>